<dbReference type="OrthoDB" id="2476294at2"/>
<organism evidence="2 3">
    <name type="scientific">Paenibacillus contaminans</name>
    <dbReference type="NCBI Taxonomy" id="450362"/>
    <lineage>
        <taxon>Bacteria</taxon>
        <taxon>Bacillati</taxon>
        <taxon>Bacillota</taxon>
        <taxon>Bacilli</taxon>
        <taxon>Bacillales</taxon>
        <taxon>Paenibacillaceae</taxon>
        <taxon>Paenibacillus</taxon>
    </lineage>
</organism>
<comment type="caution">
    <text evidence="2">The sequence shown here is derived from an EMBL/GenBank/DDBJ whole genome shotgun (WGS) entry which is preliminary data.</text>
</comment>
<dbReference type="Proteomes" id="UP000250369">
    <property type="component" value="Unassembled WGS sequence"/>
</dbReference>
<evidence type="ECO:0000313" key="2">
    <source>
        <dbReference type="EMBL" id="RAV22732.1"/>
    </source>
</evidence>
<evidence type="ECO:0000256" key="1">
    <source>
        <dbReference type="SAM" id="MobiDB-lite"/>
    </source>
</evidence>
<feature type="compositionally biased region" description="Polar residues" evidence="1">
    <location>
        <begin position="72"/>
        <end position="82"/>
    </location>
</feature>
<gene>
    <name evidence="2" type="ORF">DQG23_00495</name>
</gene>
<keyword evidence="3" id="KW-1185">Reference proteome</keyword>
<proteinExistence type="predicted"/>
<protein>
    <submittedName>
        <fullName evidence="2">Uncharacterized protein</fullName>
    </submittedName>
</protein>
<name>A0A329MT40_9BACL</name>
<sequence length="105" mass="11534">MNFKPVDLQLAVHRNGDAGQLQNQLQQKPMLDQAAAASAMHKNAEVNRTRSEKSEASAKASVRDERKRAKQNRNAGDTNGPNKDTDSAAPSCEHPYKGHRIDLSL</sequence>
<reference evidence="2 3" key="1">
    <citation type="journal article" date="2009" name="Int. J. Syst. Evol. Microbiol.">
        <title>Paenibacillus contaminans sp. nov., isolated from a contaminated laboratory plate.</title>
        <authorList>
            <person name="Chou J.H."/>
            <person name="Lee J.H."/>
            <person name="Lin M.C."/>
            <person name="Chang P.S."/>
            <person name="Arun A.B."/>
            <person name="Young C.C."/>
            <person name="Chen W.M."/>
        </authorList>
    </citation>
    <scope>NUCLEOTIDE SEQUENCE [LARGE SCALE GENOMIC DNA]</scope>
    <source>
        <strain evidence="2 3">CKOBP-6</strain>
    </source>
</reference>
<evidence type="ECO:0000313" key="3">
    <source>
        <dbReference type="Proteomes" id="UP000250369"/>
    </source>
</evidence>
<feature type="compositionally biased region" description="Basic and acidic residues" evidence="1">
    <location>
        <begin position="94"/>
        <end position="105"/>
    </location>
</feature>
<dbReference type="AlphaFoldDB" id="A0A329MT40"/>
<accession>A0A329MT40</accession>
<dbReference type="EMBL" id="QMFB01000001">
    <property type="protein sequence ID" value="RAV22732.1"/>
    <property type="molecule type" value="Genomic_DNA"/>
</dbReference>
<dbReference type="RefSeq" id="WP_113028843.1">
    <property type="nucleotide sequence ID" value="NZ_QMFB01000001.1"/>
</dbReference>
<feature type="compositionally biased region" description="Basic and acidic residues" evidence="1">
    <location>
        <begin position="42"/>
        <end position="67"/>
    </location>
</feature>
<feature type="region of interest" description="Disordered" evidence="1">
    <location>
        <begin position="19"/>
        <end position="105"/>
    </location>
</feature>